<dbReference type="GO" id="GO:0003677">
    <property type="term" value="F:DNA binding"/>
    <property type="evidence" value="ECO:0007669"/>
    <property type="project" value="UniProtKB-KW"/>
</dbReference>
<feature type="modified residue" description="4-aspartylphosphate" evidence="2">
    <location>
        <position position="53"/>
    </location>
</feature>
<dbReference type="Proteomes" id="UP000351155">
    <property type="component" value="Unassembled WGS sequence"/>
</dbReference>
<dbReference type="InterPro" id="IPR000792">
    <property type="entry name" value="Tscrpt_reg_LuxR_C"/>
</dbReference>
<dbReference type="PANTHER" id="PTHR45566:SF1">
    <property type="entry name" value="HTH-TYPE TRANSCRIPTIONAL REGULATOR YHJB-RELATED"/>
    <property type="match status" value="1"/>
</dbReference>
<organism evidence="5 6">
    <name type="scientific">Enterobacter cancerogenus</name>
    <dbReference type="NCBI Taxonomy" id="69218"/>
    <lineage>
        <taxon>Bacteria</taxon>
        <taxon>Pseudomonadati</taxon>
        <taxon>Pseudomonadota</taxon>
        <taxon>Gammaproteobacteria</taxon>
        <taxon>Enterobacterales</taxon>
        <taxon>Enterobacteriaceae</taxon>
        <taxon>Enterobacter</taxon>
        <taxon>Enterobacter cloacae complex</taxon>
    </lineage>
</organism>
<dbReference type="Pfam" id="PF00196">
    <property type="entry name" value="GerE"/>
    <property type="match status" value="1"/>
</dbReference>
<dbReference type="SUPFAM" id="SSF46894">
    <property type="entry name" value="C-terminal effector domain of the bipartite response regulators"/>
    <property type="match status" value="1"/>
</dbReference>
<dbReference type="EMBL" id="CAADIW010000054">
    <property type="protein sequence ID" value="VFS42260.1"/>
    <property type="molecule type" value="Genomic_DNA"/>
</dbReference>
<keyword evidence="1" id="KW-0238">DNA-binding</keyword>
<dbReference type="PROSITE" id="PS50043">
    <property type="entry name" value="HTH_LUXR_2"/>
    <property type="match status" value="1"/>
</dbReference>
<dbReference type="InterPro" id="IPR011006">
    <property type="entry name" value="CheY-like_superfamily"/>
</dbReference>
<sequence length="201" mass="22549">MRVIMFDRQSIFIHGAMNSLQQLIPELNITGTRQADEFWTLLSASPSAIVMIDGNIIQDDGMALLEEIVYRFPGARVVMVLSRKDPRWVEQLMKRNVMAIVPRNARPEIFSAALDSVCAGMACMPGEWLQPQPQPQQELSALSDRQHDVLKLLAAGESNKEIGRSLNISAATVKAHLETVFRRLDVKNRTQAAMIYTRMTA</sequence>
<dbReference type="PRINTS" id="PR00038">
    <property type="entry name" value="HTHLUXR"/>
</dbReference>
<evidence type="ECO:0000259" key="4">
    <source>
        <dbReference type="PROSITE" id="PS50110"/>
    </source>
</evidence>
<evidence type="ECO:0000313" key="6">
    <source>
        <dbReference type="Proteomes" id="UP000351155"/>
    </source>
</evidence>
<evidence type="ECO:0000259" key="3">
    <source>
        <dbReference type="PROSITE" id="PS50043"/>
    </source>
</evidence>
<evidence type="ECO:0000256" key="1">
    <source>
        <dbReference type="ARBA" id="ARBA00023125"/>
    </source>
</evidence>
<dbReference type="InterPro" id="IPR051015">
    <property type="entry name" value="EvgA-like"/>
</dbReference>
<dbReference type="Gene3D" id="1.10.10.10">
    <property type="entry name" value="Winged helix-like DNA-binding domain superfamily/Winged helix DNA-binding domain"/>
    <property type="match status" value="1"/>
</dbReference>
<dbReference type="GO" id="GO:0006355">
    <property type="term" value="P:regulation of DNA-templated transcription"/>
    <property type="evidence" value="ECO:0007669"/>
    <property type="project" value="InterPro"/>
</dbReference>
<dbReference type="SUPFAM" id="SSF52172">
    <property type="entry name" value="CheY-like"/>
    <property type="match status" value="1"/>
</dbReference>
<feature type="domain" description="Response regulatory" evidence="4">
    <location>
        <begin position="2"/>
        <end position="118"/>
    </location>
</feature>
<dbReference type="PROSITE" id="PS50110">
    <property type="entry name" value="RESPONSE_REGULATORY"/>
    <property type="match status" value="1"/>
</dbReference>
<feature type="domain" description="HTH luxR-type" evidence="3">
    <location>
        <begin position="135"/>
        <end position="200"/>
    </location>
</feature>
<keyword evidence="2" id="KW-0597">Phosphoprotein</keyword>
<reference evidence="5 6" key="1">
    <citation type="submission" date="2019-03" db="EMBL/GenBank/DDBJ databases">
        <authorList>
            <consortium name="Pathogen Informatics"/>
        </authorList>
    </citation>
    <scope>NUCLEOTIDE SEQUENCE [LARGE SCALE GENOMIC DNA]</scope>
    <source>
        <strain evidence="5 6">NCTC12126</strain>
    </source>
</reference>
<name>A0A484Z156_9ENTR</name>
<protein>
    <submittedName>
        <fullName evidence="5">Two component LuxR family transcriptional regulator</fullName>
    </submittedName>
</protein>
<gene>
    <name evidence="5" type="primary">yhjB</name>
    <name evidence="5" type="ORF">NCTC12126_04640</name>
</gene>
<dbReference type="InterPro" id="IPR001789">
    <property type="entry name" value="Sig_transdc_resp-reg_receiver"/>
</dbReference>
<dbReference type="AlphaFoldDB" id="A0A484Z156"/>
<dbReference type="PANTHER" id="PTHR45566">
    <property type="entry name" value="HTH-TYPE TRANSCRIPTIONAL REGULATOR YHJB-RELATED"/>
    <property type="match status" value="1"/>
</dbReference>
<evidence type="ECO:0000313" key="5">
    <source>
        <dbReference type="EMBL" id="VFS42260.1"/>
    </source>
</evidence>
<dbReference type="CDD" id="cd06170">
    <property type="entry name" value="LuxR_C_like"/>
    <property type="match status" value="1"/>
</dbReference>
<dbReference type="SMART" id="SM00421">
    <property type="entry name" value="HTH_LUXR"/>
    <property type="match status" value="1"/>
</dbReference>
<dbReference type="InterPro" id="IPR016032">
    <property type="entry name" value="Sig_transdc_resp-reg_C-effctor"/>
</dbReference>
<proteinExistence type="predicted"/>
<dbReference type="GO" id="GO:0000160">
    <property type="term" value="P:phosphorelay signal transduction system"/>
    <property type="evidence" value="ECO:0007669"/>
    <property type="project" value="InterPro"/>
</dbReference>
<accession>A0A484Z156</accession>
<dbReference type="InterPro" id="IPR036388">
    <property type="entry name" value="WH-like_DNA-bd_sf"/>
</dbReference>
<dbReference type="Gene3D" id="3.40.50.2300">
    <property type="match status" value="1"/>
</dbReference>
<evidence type="ECO:0000256" key="2">
    <source>
        <dbReference type="PROSITE-ProRule" id="PRU00169"/>
    </source>
</evidence>